<evidence type="ECO:0000256" key="1">
    <source>
        <dbReference type="SAM" id="SignalP"/>
    </source>
</evidence>
<dbReference type="Proteomes" id="UP000201838">
    <property type="component" value="Unassembled WGS sequence"/>
</dbReference>
<keyword evidence="3" id="KW-1185">Reference proteome</keyword>
<keyword evidence="1" id="KW-0732">Signal</keyword>
<dbReference type="RefSeq" id="WP_245813625.1">
    <property type="nucleotide sequence ID" value="NZ_FXXQ01000001.1"/>
</dbReference>
<accession>A0A238IXC8</accession>
<feature type="chain" id="PRO_5013302992" evidence="1">
    <location>
        <begin position="23"/>
        <end position="142"/>
    </location>
</feature>
<reference evidence="2 3" key="1">
    <citation type="submission" date="2017-05" db="EMBL/GenBank/DDBJ databases">
        <authorList>
            <person name="Song R."/>
            <person name="Chenine A.L."/>
            <person name="Ruprecht R.M."/>
        </authorList>
    </citation>
    <scope>NUCLEOTIDE SEQUENCE [LARGE SCALE GENOMIC DNA]</scope>
    <source>
        <strain evidence="2 3">CECT 8489</strain>
    </source>
</reference>
<evidence type="ECO:0000313" key="3">
    <source>
        <dbReference type="Proteomes" id="UP000201838"/>
    </source>
</evidence>
<sequence>MKRIITALNALALLAAPTQALAAGKNDKNCPPGLAKKTPACVPPGLAKKGVTAEDRGYEIGDRIVDPDYIILQTGDRVIFDGREYIVVSTSNDTILRRGDDIYRLPRDARSDYVRIGDNFIKVNRETKEIIDLIRLADLILG</sequence>
<protein>
    <submittedName>
        <fullName evidence="2">Uncharacterized protein</fullName>
    </submittedName>
</protein>
<proteinExistence type="predicted"/>
<feature type="signal peptide" evidence="1">
    <location>
        <begin position="1"/>
        <end position="22"/>
    </location>
</feature>
<dbReference type="EMBL" id="FXXQ01000001">
    <property type="protein sequence ID" value="SMX22334.1"/>
    <property type="molecule type" value="Genomic_DNA"/>
</dbReference>
<gene>
    <name evidence="2" type="ORF">BOA8489_00426</name>
</gene>
<organism evidence="2 3">
    <name type="scientific">Boseongicola aestuarii</name>
    <dbReference type="NCBI Taxonomy" id="1470561"/>
    <lineage>
        <taxon>Bacteria</taxon>
        <taxon>Pseudomonadati</taxon>
        <taxon>Pseudomonadota</taxon>
        <taxon>Alphaproteobacteria</taxon>
        <taxon>Rhodobacterales</taxon>
        <taxon>Paracoccaceae</taxon>
        <taxon>Boseongicola</taxon>
    </lineage>
</organism>
<evidence type="ECO:0000313" key="2">
    <source>
        <dbReference type="EMBL" id="SMX22334.1"/>
    </source>
</evidence>
<name>A0A238IXC8_9RHOB</name>
<dbReference type="AlphaFoldDB" id="A0A238IXC8"/>